<feature type="transmembrane region" description="Helical" evidence="1">
    <location>
        <begin position="72"/>
        <end position="90"/>
    </location>
</feature>
<dbReference type="RefSeq" id="WP_160982721.1">
    <property type="nucleotide sequence ID" value="NZ_WVHK01000229.1"/>
</dbReference>
<proteinExistence type="predicted"/>
<reference evidence="2 3" key="1">
    <citation type="submission" date="2019-11" db="EMBL/GenBank/DDBJ databases">
        <title>Genome sequence of Deinococcus xianganensis Y35, AI-2 producing algicidal bacterium, isolated from lake water.</title>
        <authorList>
            <person name="Li Y."/>
        </authorList>
    </citation>
    <scope>NUCLEOTIDE SEQUENCE [LARGE SCALE GENOMIC DNA]</scope>
    <source>
        <strain evidence="2 3">Y35</strain>
    </source>
</reference>
<evidence type="ECO:0000256" key="1">
    <source>
        <dbReference type="SAM" id="Phobius"/>
    </source>
</evidence>
<protein>
    <submittedName>
        <fullName evidence="2">Uncharacterized protein</fullName>
    </submittedName>
</protein>
<evidence type="ECO:0000313" key="2">
    <source>
        <dbReference type="EMBL" id="MXV22106.1"/>
    </source>
</evidence>
<dbReference type="EMBL" id="WVHK01000229">
    <property type="protein sequence ID" value="MXV22106.1"/>
    <property type="molecule type" value="Genomic_DNA"/>
</dbReference>
<feature type="transmembrane region" description="Helical" evidence="1">
    <location>
        <begin position="6"/>
        <end position="24"/>
    </location>
</feature>
<keyword evidence="1" id="KW-0472">Membrane</keyword>
<comment type="caution">
    <text evidence="2">The sequence shown here is derived from an EMBL/GenBank/DDBJ whole genome shotgun (WGS) entry which is preliminary data.</text>
</comment>
<organism evidence="2 3">
    <name type="scientific">Deinococcus xianganensis</name>
    <dbReference type="NCBI Taxonomy" id="1507289"/>
    <lineage>
        <taxon>Bacteria</taxon>
        <taxon>Thermotogati</taxon>
        <taxon>Deinococcota</taxon>
        <taxon>Deinococci</taxon>
        <taxon>Deinococcales</taxon>
        <taxon>Deinococcaceae</taxon>
        <taxon>Deinococcus</taxon>
    </lineage>
</organism>
<gene>
    <name evidence="2" type="ORF">GLX28_21045</name>
</gene>
<name>A0A6I4YQZ5_9DEIO</name>
<sequence>MSTAPPLINTFGILTVALTLSGVLPDVPHQLELLLASVAFAATGFTLRHRLWPHALMGTGFLSLSLLPYPPLLRALFVGLACGCAAVVVVRRLERRRA</sequence>
<keyword evidence="3" id="KW-1185">Reference proteome</keyword>
<keyword evidence="1" id="KW-1133">Transmembrane helix</keyword>
<dbReference type="AlphaFoldDB" id="A0A6I4YQZ5"/>
<accession>A0A6I4YQZ5</accession>
<evidence type="ECO:0000313" key="3">
    <source>
        <dbReference type="Proteomes" id="UP000430519"/>
    </source>
</evidence>
<keyword evidence="1" id="KW-0812">Transmembrane</keyword>
<dbReference type="Proteomes" id="UP000430519">
    <property type="component" value="Unassembled WGS sequence"/>
</dbReference>